<dbReference type="OrthoDB" id="3175656at2"/>
<dbReference type="STRING" id="446465.Bfae_08520"/>
<dbReference type="InterPro" id="IPR013154">
    <property type="entry name" value="ADH-like_N"/>
</dbReference>
<dbReference type="InterPro" id="IPR011032">
    <property type="entry name" value="GroES-like_sf"/>
</dbReference>
<dbReference type="KEGG" id="bfa:Bfae_08520"/>
<proteinExistence type="predicted"/>
<dbReference type="HOGENOM" id="CLU_026673_3_3_11"/>
<dbReference type="InterPro" id="IPR036291">
    <property type="entry name" value="NAD(P)-bd_dom_sf"/>
</dbReference>
<gene>
    <name evidence="4" type="ordered locus">Bfae_08520</name>
</gene>
<evidence type="ECO:0000256" key="2">
    <source>
        <dbReference type="ARBA" id="ARBA00023002"/>
    </source>
</evidence>
<dbReference type="SUPFAM" id="SSF51735">
    <property type="entry name" value="NAD(P)-binding Rossmann-fold domains"/>
    <property type="match status" value="1"/>
</dbReference>
<dbReference type="EMBL" id="CP001643">
    <property type="protein sequence ID" value="ACU84706.1"/>
    <property type="molecule type" value="Genomic_DNA"/>
</dbReference>
<dbReference type="CDD" id="cd05289">
    <property type="entry name" value="MDR_like_2"/>
    <property type="match status" value="1"/>
</dbReference>
<evidence type="ECO:0000256" key="1">
    <source>
        <dbReference type="ARBA" id="ARBA00022857"/>
    </source>
</evidence>
<dbReference type="GO" id="GO:0003960">
    <property type="term" value="F:quinone reductase (NADPH) activity"/>
    <property type="evidence" value="ECO:0007669"/>
    <property type="project" value="TreeGrafter"/>
</dbReference>
<dbReference type="GO" id="GO:0070402">
    <property type="term" value="F:NADPH binding"/>
    <property type="evidence" value="ECO:0007669"/>
    <property type="project" value="TreeGrafter"/>
</dbReference>
<protein>
    <submittedName>
        <fullName evidence="4">Zn-dependent oxidoreductase, NADPH:quinone reductase</fullName>
    </submittedName>
</protein>
<keyword evidence="1" id="KW-0521">NADP</keyword>
<dbReference type="GO" id="GO:0005829">
    <property type="term" value="C:cytosol"/>
    <property type="evidence" value="ECO:0007669"/>
    <property type="project" value="TreeGrafter"/>
</dbReference>
<feature type="domain" description="Enoyl reductase (ER)" evidence="3">
    <location>
        <begin position="10"/>
        <end position="326"/>
    </location>
</feature>
<sequence>MREILFDRFGGPDVLTLHTDSPRPEPAEGEVLVEVSYAGLNPLDFKIRDGSSGMAEGLPLPAGTGREMTGTVLGAGADLDLAELASRGLAPGTRVFGMRRPEDRRGVAAEVIAIAADDLSPVPDEVSSQDLPRWAGLALAGLTAIATVQDAAELGEGRSVLIHGGSGGVGQLLIPMALEAGASRVWATGRAANAERIRELGAEPIPYDEVDWREALREATGGEGVDVVLDTHYFSTFEPSLDLLRPGGDSLIVVLPSLADLTPARERGITARIPRIVTGRDRLDRLVHGMRSGAYPLEASRVLPLSQIAEAHRLLEDGHTRGKLVVDVRS</sequence>
<evidence type="ECO:0000259" key="3">
    <source>
        <dbReference type="SMART" id="SM00829"/>
    </source>
</evidence>
<dbReference type="Proteomes" id="UP000001919">
    <property type="component" value="Chromosome"/>
</dbReference>
<evidence type="ECO:0000313" key="4">
    <source>
        <dbReference type="EMBL" id="ACU84706.1"/>
    </source>
</evidence>
<organism evidence="4 5">
    <name type="scientific">Brachybacterium faecium (strain ATCC 43885 / DSM 4810 / JCM 11609 / LMG 19847 / NBRC 14762 / NCIMB 9860 / 6-10)</name>
    <dbReference type="NCBI Taxonomy" id="446465"/>
    <lineage>
        <taxon>Bacteria</taxon>
        <taxon>Bacillati</taxon>
        <taxon>Actinomycetota</taxon>
        <taxon>Actinomycetes</taxon>
        <taxon>Micrococcales</taxon>
        <taxon>Dermabacteraceae</taxon>
        <taxon>Brachybacterium</taxon>
    </lineage>
</organism>
<keyword evidence="2" id="KW-0560">Oxidoreductase</keyword>
<dbReference type="PANTHER" id="PTHR48106">
    <property type="entry name" value="QUINONE OXIDOREDUCTASE PIG3-RELATED"/>
    <property type="match status" value="1"/>
</dbReference>
<accession>C7MAE8</accession>
<evidence type="ECO:0000313" key="5">
    <source>
        <dbReference type="Proteomes" id="UP000001919"/>
    </source>
</evidence>
<dbReference type="PATRIC" id="fig|446465.5.peg.845"/>
<dbReference type="Pfam" id="PF08240">
    <property type="entry name" value="ADH_N"/>
    <property type="match status" value="1"/>
</dbReference>
<dbReference type="SMART" id="SM00829">
    <property type="entry name" value="PKS_ER"/>
    <property type="match status" value="1"/>
</dbReference>
<reference evidence="4 5" key="1">
    <citation type="journal article" date="2009" name="Stand. Genomic Sci.">
        <title>Complete genome sequence of Brachybacterium faecium type strain (Schefferle 6-10).</title>
        <authorList>
            <person name="Lapidus A."/>
            <person name="Pukall R."/>
            <person name="Labuttii K."/>
            <person name="Copeland A."/>
            <person name="Del Rio T.G."/>
            <person name="Nolan M."/>
            <person name="Chen F."/>
            <person name="Lucas S."/>
            <person name="Tice H."/>
            <person name="Cheng J.F."/>
            <person name="Bruce D."/>
            <person name="Goodwin L."/>
            <person name="Pitluck S."/>
            <person name="Rohde M."/>
            <person name="Goker M."/>
            <person name="Pati A."/>
            <person name="Ivanova N."/>
            <person name="Mavrommatis K."/>
            <person name="Chen A."/>
            <person name="Palaniappan K."/>
            <person name="D'haeseleer P."/>
            <person name="Chain P."/>
            <person name="Bristow J."/>
            <person name="Eisen J.A."/>
            <person name="Markowitz V."/>
            <person name="Hugenholtz P."/>
            <person name="Kyrpides N.C."/>
            <person name="Klenk H.P."/>
        </authorList>
    </citation>
    <scope>NUCLEOTIDE SEQUENCE [LARGE SCALE GENOMIC DNA]</scope>
    <source>
        <strain evidence="5">ATCC 43885 / DSM 4810 / JCM 11609 / LMG 19847 / NBRC 14762 / NCIMB 9860 / 6-10</strain>
    </source>
</reference>
<dbReference type="SUPFAM" id="SSF50129">
    <property type="entry name" value="GroES-like"/>
    <property type="match status" value="1"/>
</dbReference>
<dbReference type="InterPro" id="IPR020843">
    <property type="entry name" value="ER"/>
</dbReference>
<name>C7MAE8_BRAFD</name>
<dbReference type="GO" id="GO:0035925">
    <property type="term" value="F:mRNA 3'-UTR AU-rich region binding"/>
    <property type="evidence" value="ECO:0007669"/>
    <property type="project" value="TreeGrafter"/>
</dbReference>
<dbReference type="Gene3D" id="3.40.50.720">
    <property type="entry name" value="NAD(P)-binding Rossmann-like Domain"/>
    <property type="match status" value="1"/>
</dbReference>
<keyword evidence="5" id="KW-1185">Reference proteome</keyword>
<dbReference type="Gene3D" id="3.90.180.10">
    <property type="entry name" value="Medium-chain alcohol dehydrogenases, catalytic domain"/>
    <property type="match status" value="1"/>
</dbReference>
<dbReference type="AlphaFoldDB" id="C7MAE8"/>
<dbReference type="PANTHER" id="PTHR48106:SF7">
    <property type="entry name" value="DEHYDROGENASE, ZINC-CONTAINING, PUTATIVE (AFU_ORTHOLOGUE AFUA_5G10220)-RELATED"/>
    <property type="match status" value="1"/>
</dbReference>
<dbReference type="Pfam" id="PF13602">
    <property type="entry name" value="ADH_zinc_N_2"/>
    <property type="match status" value="1"/>
</dbReference>
<dbReference type="eggNOG" id="COG0604">
    <property type="taxonomic scope" value="Bacteria"/>
</dbReference>